<dbReference type="InterPro" id="IPR004875">
    <property type="entry name" value="DDE_SF_endonuclease_dom"/>
</dbReference>
<feature type="non-terminal residue" evidence="4">
    <location>
        <position position="302"/>
    </location>
</feature>
<feature type="compositionally biased region" description="Basic and acidic residues" evidence="1">
    <location>
        <begin position="254"/>
        <end position="263"/>
    </location>
</feature>
<dbReference type="KEGG" id="ccin:112494969"/>
<feature type="compositionally biased region" description="Acidic residues" evidence="1">
    <location>
        <begin position="241"/>
        <end position="253"/>
    </location>
</feature>
<evidence type="ECO:0000256" key="1">
    <source>
        <dbReference type="SAM" id="MobiDB-lite"/>
    </source>
</evidence>
<evidence type="ECO:0000259" key="2">
    <source>
        <dbReference type="Pfam" id="PF03184"/>
    </source>
</evidence>
<dbReference type="PANTHER" id="PTHR19303">
    <property type="entry name" value="TRANSPOSON"/>
    <property type="match status" value="1"/>
</dbReference>
<proteinExistence type="predicted"/>
<dbReference type="GO" id="GO:0003677">
    <property type="term" value="F:DNA binding"/>
    <property type="evidence" value="ECO:0007669"/>
    <property type="project" value="TreeGrafter"/>
</dbReference>
<evidence type="ECO:0000313" key="3">
    <source>
        <dbReference type="Proteomes" id="UP000694920"/>
    </source>
</evidence>
<dbReference type="InterPro" id="IPR050863">
    <property type="entry name" value="CenT-Element_Derived"/>
</dbReference>
<feature type="domain" description="DDE-1" evidence="2">
    <location>
        <begin position="55"/>
        <end position="163"/>
    </location>
</feature>
<dbReference type="PANTHER" id="PTHR19303:SF73">
    <property type="entry name" value="PROTEIN PDC2"/>
    <property type="match status" value="1"/>
</dbReference>
<feature type="region of interest" description="Disordered" evidence="1">
    <location>
        <begin position="239"/>
        <end position="263"/>
    </location>
</feature>
<name>A0AAJ7W599_CEPCN</name>
<dbReference type="GO" id="GO:0005634">
    <property type="term" value="C:nucleus"/>
    <property type="evidence" value="ECO:0007669"/>
    <property type="project" value="TreeGrafter"/>
</dbReference>
<dbReference type="GeneID" id="112494969"/>
<evidence type="ECO:0000313" key="4">
    <source>
        <dbReference type="RefSeq" id="XP_024944916.1"/>
    </source>
</evidence>
<dbReference type="RefSeq" id="XP_024944916.1">
    <property type="nucleotide sequence ID" value="XM_025089148.1"/>
</dbReference>
<sequence>MNLHLLPMIQRKQIAKVKFLASSYKNFVHYLRLEGSKLLGILDILFNVKEWRKAQRKTGKVLLLLDNAPSHPSAEVLNTLDPDFELRFLLPNVTSLIQPMDQGVIETMKRLYRKQILGRLFLAEERTEESVVAFAKSLNLKHCCYMRANAWASLTEANLKNAWNKLWPASEEMPEEFERENSNAEEGGVNEFTELFNSIPGFTDCNHEDAENWLNDDADDPGCQILTDDQIVSSVLHDENIDPEDNDSDENTDASDKPSHGEAFEAFETAMEWYEKQPEYCPTQLLLLKRFRDLAAQKRASG</sequence>
<dbReference type="AlphaFoldDB" id="A0AAJ7W599"/>
<reference evidence="4" key="1">
    <citation type="submission" date="2025-08" db="UniProtKB">
        <authorList>
            <consortium name="RefSeq"/>
        </authorList>
    </citation>
    <scope>IDENTIFICATION</scope>
</reference>
<keyword evidence="3" id="KW-1185">Reference proteome</keyword>
<accession>A0AAJ7W599</accession>
<organism evidence="3 4">
    <name type="scientific">Cephus cinctus</name>
    <name type="common">Wheat stem sawfly</name>
    <dbReference type="NCBI Taxonomy" id="211228"/>
    <lineage>
        <taxon>Eukaryota</taxon>
        <taxon>Metazoa</taxon>
        <taxon>Ecdysozoa</taxon>
        <taxon>Arthropoda</taxon>
        <taxon>Hexapoda</taxon>
        <taxon>Insecta</taxon>
        <taxon>Pterygota</taxon>
        <taxon>Neoptera</taxon>
        <taxon>Endopterygota</taxon>
        <taxon>Hymenoptera</taxon>
        <taxon>Cephoidea</taxon>
        <taxon>Cephidae</taxon>
        <taxon>Cephus</taxon>
    </lineage>
</organism>
<gene>
    <name evidence="4" type="primary">LOC112494969</name>
</gene>
<dbReference type="Proteomes" id="UP000694920">
    <property type="component" value="Unplaced"/>
</dbReference>
<dbReference type="Pfam" id="PF03184">
    <property type="entry name" value="DDE_1"/>
    <property type="match status" value="1"/>
</dbReference>
<protein>
    <submittedName>
        <fullName evidence="4">Jerky protein homolog-like</fullName>
    </submittedName>
</protein>